<dbReference type="AlphaFoldDB" id="A0A9Q1L2A3"/>
<dbReference type="NCBIfam" id="TIGR00756">
    <property type="entry name" value="PPR"/>
    <property type="match status" value="3"/>
</dbReference>
<dbReference type="Pfam" id="PF01535">
    <property type="entry name" value="PPR"/>
    <property type="match status" value="1"/>
</dbReference>
<feature type="compositionally biased region" description="Basic and acidic residues" evidence="4">
    <location>
        <begin position="171"/>
        <end position="213"/>
    </location>
</feature>
<keyword evidence="6" id="KW-1185">Reference proteome</keyword>
<keyword evidence="2" id="KW-0677">Repeat</keyword>
<comment type="caution">
    <text evidence="5">The sequence shown here is derived from an EMBL/GenBank/DDBJ whole genome shotgun (WGS) entry which is preliminary data.</text>
</comment>
<evidence type="ECO:0000313" key="5">
    <source>
        <dbReference type="EMBL" id="KAJ8453081.1"/>
    </source>
</evidence>
<evidence type="ECO:0000313" key="6">
    <source>
        <dbReference type="Proteomes" id="UP001153076"/>
    </source>
</evidence>
<sequence length="480" mass="53631">MRAMRGKVSHLAAISEVFNSLCYLSQPNRVGGSDVPLLMRLRMFSSMDGQTGGGQSRKAGFSDFNDRMSDNEDENFPGRDGINLDAHQNVAPPQRIPGRPLRGERQSPQFRGQNPIPNHNQRQKGRYDGPRKPFGDDNRRANVKLNVGLGGDDEGKKDSRPSISELLNRPLKGERGNKQEGDDFLDKFKLGSDGVKKESQSDEAAKSVPIQEEKIEPPEDADVIFKRMKQAGLIPNAVAMLDGLCKDGLVQEAMKLFGLMREKGSMPEVVVYTAVVEGFCQAQKPDDAKRIFRKMQDNGIVPNAFSYTVLIKGLCKVKRLEDAVDFCVEMLEAGHSPNVTTFIGLVHEFCKEKGVEEAERIIGTLKQKGYYLDEKAVRNYLDKTGPRSPMVWEAIFGPKKTMQRGFILCRYHRPFGLSDPLVDVDSDKMRCSIDLLMRRFRDLKSNEGSNEVGNDEACSICLTEFESEDLISSKANVLDV</sequence>
<accession>A0A9Q1L2A3</accession>
<dbReference type="PROSITE" id="PS51375">
    <property type="entry name" value="PPR"/>
    <property type="match status" value="3"/>
</dbReference>
<evidence type="ECO:0000256" key="3">
    <source>
        <dbReference type="PROSITE-ProRule" id="PRU00708"/>
    </source>
</evidence>
<organism evidence="5 6">
    <name type="scientific">Carnegiea gigantea</name>
    <dbReference type="NCBI Taxonomy" id="171969"/>
    <lineage>
        <taxon>Eukaryota</taxon>
        <taxon>Viridiplantae</taxon>
        <taxon>Streptophyta</taxon>
        <taxon>Embryophyta</taxon>
        <taxon>Tracheophyta</taxon>
        <taxon>Spermatophyta</taxon>
        <taxon>Magnoliopsida</taxon>
        <taxon>eudicotyledons</taxon>
        <taxon>Gunneridae</taxon>
        <taxon>Pentapetalae</taxon>
        <taxon>Caryophyllales</taxon>
        <taxon>Cactineae</taxon>
        <taxon>Cactaceae</taxon>
        <taxon>Cactoideae</taxon>
        <taxon>Echinocereeae</taxon>
        <taxon>Carnegiea</taxon>
    </lineage>
</organism>
<evidence type="ECO:0000256" key="4">
    <source>
        <dbReference type="SAM" id="MobiDB-lite"/>
    </source>
</evidence>
<dbReference type="InterPro" id="IPR002885">
    <property type="entry name" value="PPR_rpt"/>
</dbReference>
<protein>
    <recommendedName>
        <fullName evidence="7">Pentatricopeptide repeat-containing protein</fullName>
    </recommendedName>
</protein>
<feature type="region of interest" description="Disordered" evidence="4">
    <location>
        <begin position="47"/>
        <end position="213"/>
    </location>
</feature>
<dbReference type="PANTHER" id="PTHR47941">
    <property type="entry name" value="PENTATRICOPEPTIDE REPEAT-CONTAINING PROTEIN 3, MITOCHONDRIAL"/>
    <property type="match status" value="1"/>
</dbReference>
<proteinExistence type="inferred from homology"/>
<comment type="similarity">
    <text evidence="1">Belongs to the PPR family. P subfamily.</text>
</comment>
<evidence type="ECO:0008006" key="7">
    <source>
        <dbReference type="Google" id="ProtNLM"/>
    </source>
</evidence>
<dbReference type="EMBL" id="JAKOGI010000002">
    <property type="protein sequence ID" value="KAJ8453081.1"/>
    <property type="molecule type" value="Genomic_DNA"/>
</dbReference>
<gene>
    <name evidence="5" type="ORF">Cgig2_014844</name>
</gene>
<feature type="compositionally biased region" description="Polar residues" evidence="4">
    <location>
        <begin position="106"/>
        <end position="120"/>
    </location>
</feature>
<feature type="repeat" description="PPR" evidence="3">
    <location>
        <begin position="268"/>
        <end position="302"/>
    </location>
</feature>
<evidence type="ECO:0000256" key="1">
    <source>
        <dbReference type="ARBA" id="ARBA00007626"/>
    </source>
</evidence>
<feature type="repeat" description="PPR" evidence="3">
    <location>
        <begin position="233"/>
        <end position="267"/>
    </location>
</feature>
<dbReference type="OrthoDB" id="185373at2759"/>
<name>A0A9Q1L2A3_9CARY</name>
<reference evidence="5" key="1">
    <citation type="submission" date="2022-04" db="EMBL/GenBank/DDBJ databases">
        <title>Carnegiea gigantea Genome sequencing and assembly v2.</title>
        <authorList>
            <person name="Copetti D."/>
            <person name="Sanderson M.J."/>
            <person name="Burquez A."/>
            <person name="Wojciechowski M.F."/>
        </authorList>
    </citation>
    <scope>NUCLEOTIDE SEQUENCE</scope>
    <source>
        <strain evidence="5">SGP5-SGP5p</strain>
        <tissue evidence="5">Aerial part</tissue>
    </source>
</reference>
<dbReference type="Gene3D" id="1.25.40.10">
    <property type="entry name" value="Tetratricopeptide repeat domain"/>
    <property type="match status" value="1"/>
</dbReference>
<feature type="repeat" description="PPR" evidence="3">
    <location>
        <begin position="303"/>
        <end position="337"/>
    </location>
</feature>
<dbReference type="InterPro" id="IPR011990">
    <property type="entry name" value="TPR-like_helical_dom_sf"/>
</dbReference>
<dbReference type="Proteomes" id="UP001153076">
    <property type="component" value="Unassembled WGS sequence"/>
</dbReference>
<dbReference type="Pfam" id="PF13041">
    <property type="entry name" value="PPR_2"/>
    <property type="match status" value="1"/>
</dbReference>
<evidence type="ECO:0000256" key="2">
    <source>
        <dbReference type="ARBA" id="ARBA00022737"/>
    </source>
</evidence>
<feature type="compositionally biased region" description="Basic and acidic residues" evidence="4">
    <location>
        <begin position="125"/>
        <end position="140"/>
    </location>
</feature>